<dbReference type="PANTHER" id="PTHR12425:SF5">
    <property type="entry name" value="SYNEMBRYN"/>
    <property type="match status" value="1"/>
</dbReference>
<dbReference type="Pfam" id="PF10165">
    <property type="entry name" value="Ric8"/>
    <property type="match status" value="1"/>
</dbReference>
<dbReference type="GO" id="GO:0001965">
    <property type="term" value="F:G-protein alpha-subunit binding"/>
    <property type="evidence" value="ECO:0007669"/>
    <property type="project" value="TreeGrafter"/>
</dbReference>
<comment type="caution">
    <text evidence="4">The sequence shown here is derived from an EMBL/GenBank/DDBJ whole genome shotgun (WGS) entry which is preliminary data.</text>
</comment>
<evidence type="ECO:0008006" key="6">
    <source>
        <dbReference type="Google" id="ProtNLM"/>
    </source>
</evidence>
<evidence type="ECO:0000256" key="3">
    <source>
        <dbReference type="ARBA" id="ARBA00023186"/>
    </source>
</evidence>
<accession>A0A8J4WTN3</accession>
<evidence type="ECO:0000256" key="1">
    <source>
        <dbReference type="ARBA" id="ARBA00009049"/>
    </source>
</evidence>
<evidence type="ECO:0000313" key="5">
    <source>
        <dbReference type="Proteomes" id="UP000748531"/>
    </source>
</evidence>
<dbReference type="InterPro" id="IPR016024">
    <property type="entry name" value="ARM-type_fold"/>
</dbReference>
<organism evidence="4 5">
    <name type="scientific">Paragonimus heterotremus</name>
    <dbReference type="NCBI Taxonomy" id="100268"/>
    <lineage>
        <taxon>Eukaryota</taxon>
        <taxon>Metazoa</taxon>
        <taxon>Spiralia</taxon>
        <taxon>Lophotrochozoa</taxon>
        <taxon>Platyhelminthes</taxon>
        <taxon>Trematoda</taxon>
        <taxon>Digenea</taxon>
        <taxon>Plagiorchiida</taxon>
        <taxon>Troglotremata</taxon>
        <taxon>Troglotrematidae</taxon>
        <taxon>Paragonimus</taxon>
    </lineage>
</organism>
<dbReference type="AlphaFoldDB" id="A0A8J4WTN3"/>
<dbReference type="Gene3D" id="1.25.10.10">
    <property type="entry name" value="Leucine-rich Repeat Variant"/>
    <property type="match status" value="1"/>
</dbReference>
<gene>
    <name evidence="4" type="ORF">PHET_10809</name>
</gene>
<dbReference type="InterPro" id="IPR019318">
    <property type="entry name" value="Gua_nucleotide_exch_fac_Ric8"/>
</dbReference>
<dbReference type="SUPFAM" id="SSF48371">
    <property type="entry name" value="ARM repeat"/>
    <property type="match status" value="1"/>
</dbReference>
<dbReference type="GO" id="GO:0005737">
    <property type="term" value="C:cytoplasm"/>
    <property type="evidence" value="ECO:0007669"/>
    <property type="project" value="TreeGrafter"/>
</dbReference>
<name>A0A8J4WTN3_9TREM</name>
<dbReference type="GO" id="GO:0005085">
    <property type="term" value="F:guanyl-nucleotide exchange factor activity"/>
    <property type="evidence" value="ECO:0007669"/>
    <property type="project" value="UniProtKB-KW"/>
</dbReference>
<dbReference type="OrthoDB" id="6239721at2759"/>
<keyword evidence="3" id="KW-0143">Chaperone</keyword>
<proteinExistence type="inferred from homology"/>
<protein>
    <recommendedName>
        <fullName evidence="6">Synembryn-A</fullName>
    </recommendedName>
</protein>
<evidence type="ECO:0000313" key="4">
    <source>
        <dbReference type="EMBL" id="KAF5396457.1"/>
    </source>
</evidence>
<dbReference type="InterPro" id="IPR011989">
    <property type="entry name" value="ARM-like"/>
</dbReference>
<dbReference type="Proteomes" id="UP000748531">
    <property type="component" value="Unassembled WGS sequence"/>
</dbReference>
<comment type="similarity">
    <text evidence="1">Belongs to the synembryn family.</text>
</comment>
<sequence>MAADTAASLRHFVQENDFNFTLDSVNEEAKEIVLTHCTQLLHGEQKPDDLLNCLRCLRILSRDKHSIDHLSSEVYLSRLYDCAFLTDELFDDKHRLEALKCLSNLIFKRPSVIPYLKSRGIVNSLLTRLKQHVGAQSRMEILTIDLKLFFLLSGLETTIRQELAENEHAFGLFADLLCSFQNAPLAGPECHLIVESLKAAYNIGYAIQRDCSILKSRLSEFNRFCDTIRELLPRSSLSDADQREVVEQMINFLNVVPKRCFTHLLFKPTGCSAPTVLQSSSNADNMRAVQILIDFLDMQLNSVSFTLFPI</sequence>
<keyword evidence="5" id="KW-1185">Reference proteome</keyword>
<reference evidence="4" key="1">
    <citation type="submission" date="2019-05" db="EMBL/GenBank/DDBJ databases">
        <title>Annotation for the trematode Paragonimus heterotremus.</title>
        <authorList>
            <person name="Choi Y.-J."/>
        </authorList>
    </citation>
    <scope>NUCLEOTIDE SEQUENCE</scope>
    <source>
        <strain evidence="4">LC</strain>
    </source>
</reference>
<dbReference type="GO" id="GO:0007186">
    <property type="term" value="P:G protein-coupled receptor signaling pathway"/>
    <property type="evidence" value="ECO:0007669"/>
    <property type="project" value="TreeGrafter"/>
</dbReference>
<evidence type="ECO:0000256" key="2">
    <source>
        <dbReference type="ARBA" id="ARBA00022658"/>
    </source>
</evidence>
<dbReference type="EMBL" id="LUCH01008105">
    <property type="protein sequence ID" value="KAF5396457.1"/>
    <property type="molecule type" value="Genomic_DNA"/>
</dbReference>
<dbReference type="PANTHER" id="PTHR12425">
    <property type="entry name" value="SYNEMBRYN"/>
    <property type="match status" value="1"/>
</dbReference>
<keyword evidence="2" id="KW-0344">Guanine-nucleotide releasing factor</keyword>